<protein>
    <submittedName>
        <fullName evidence="1">Uncharacterized protein</fullName>
    </submittedName>
</protein>
<dbReference type="AlphaFoldDB" id="A0A0A8XTS0"/>
<organism evidence="1">
    <name type="scientific">Arundo donax</name>
    <name type="common">Giant reed</name>
    <name type="synonym">Donax arundinaceus</name>
    <dbReference type="NCBI Taxonomy" id="35708"/>
    <lineage>
        <taxon>Eukaryota</taxon>
        <taxon>Viridiplantae</taxon>
        <taxon>Streptophyta</taxon>
        <taxon>Embryophyta</taxon>
        <taxon>Tracheophyta</taxon>
        <taxon>Spermatophyta</taxon>
        <taxon>Magnoliopsida</taxon>
        <taxon>Liliopsida</taxon>
        <taxon>Poales</taxon>
        <taxon>Poaceae</taxon>
        <taxon>PACMAD clade</taxon>
        <taxon>Arundinoideae</taxon>
        <taxon>Arundineae</taxon>
        <taxon>Arundo</taxon>
    </lineage>
</organism>
<reference evidence="1" key="1">
    <citation type="submission" date="2014-09" db="EMBL/GenBank/DDBJ databases">
        <authorList>
            <person name="Magalhaes I.L.F."/>
            <person name="Oliveira U."/>
            <person name="Santos F.R."/>
            <person name="Vidigal T.H.D.A."/>
            <person name="Brescovit A.D."/>
            <person name="Santos A.J."/>
        </authorList>
    </citation>
    <scope>NUCLEOTIDE SEQUENCE</scope>
    <source>
        <tissue evidence="1">Shoot tissue taken approximately 20 cm above the soil surface</tissue>
    </source>
</reference>
<sequence>MYTHDKKAEATYDHFNNLLGKVPHREYTLDWEKVSLPRHNLQHLEVPIMEDEIHAAINELHDEKAPGPDRYIRMFFKENWEVVKEDVLAAVQLFQNQHTHTHTNSTY</sequence>
<name>A0A0A8XTS0_ARUDO</name>
<proteinExistence type="predicted"/>
<dbReference type="EMBL" id="GBRH01281830">
    <property type="protein sequence ID" value="JAD16065.1"/>
    <property type="molecule type" value="Transcribed_RNA"/>
</dbReference>
<evidence type="ECO:0000313" key="1">
    <source>
        <dbReference type="EMBL" id="JAD16065.1"/>
    </source>
</evidence>
<reference evidence="1" key="2">
    <citation type="journal article" date="2015" name="Data Brief">
        <title>Shoot transcriptome of the giant reed, Arundo donax.</title>
        <authorList>
            <person name="Barrero R.A."/>
            <person name="Guerrero F.D."/>
            <person name="Moolhuijzen P."/>
            <person name="Goolsby J.A."/>
            <person name="Tidwell J."/>
            <person name="Bellgard S.E."/>
            <person name="Bellgard M.I."/>
        </authorList>
    </citation>
    <scope>NUCLEOTIDE SEQUENCE</scope>
    <source>
        <tissue evidence="1">Shoot tissue taken approximately 20 cm above the soil surface</tissue>
    </source>
</reference>
<accession>A0A0A8XTS0</accession>